<evidence type="ECO:0000256" key="13">
    <source>
        <dbReference type="HAMAP-Rule" id="MF_00047"/>
    </source>
</evidence>
<comment type="similarity">
    <text evidence="3 13">Belongs to the D-alanine--D-alanine ligase family.</text>
</comment>
<dbReference type="SUPFAM" id="SSF52440">
    <property type="entry name" value="PreATP-grasp domain"/>
    <property type="match status" value="1"/>
</dbReference>
<dbReference type="InterPro" id="IPR011761">
    <property type="entry name" value="ATP-grasp"/>
</dbReference>
<dbReference type="PROSITE" id="PS00844">
    <property type="entry name" value="DALA_DALA_LIGASE_2"/>
    <property type="match status" value="1"/>
</dbReference>
<evidence type="ECO:0000313" key="16">
    <source>
        <dbReference type="EMBL" id="GAA4267051.1"/>
    </source>
</evidence>
<name>A0ABP8E484_9MICO</name>
<comment type="subcellular location">
    <subcellularLocation>
        <location evidence="13">Cytoplasm</location>
    </subcellularLocation>
</comment>
<dbReference type="Pfam" id="PF07478">
    <property type="entry name" value="Dala_Dala_lig_C"/>
    <property type="match status" value="1"/>
</dbReference>
<organism evidence="16 17">
    <name type="scientific">Frondihabitans peucedani</name>
    <dbReference type="NCBI Taxonomy" id="598626"/>
    <lineage>
        <taxon>Bacteria</taxon>
        <taxon>Bacillati</taxon>
        <taxon>Actinomycetota</taxon>
        <taxon>Actinomycetes</taxon>
        <taxon>Micrococcales</taxon>
        <taxon>Microbacteriaceae</taxon>
        <taxon>Frondihabitans</taxon>
    </lineage>
</organism>
<evidence type="ECO:0000256" key="9">
    <source>
        <dbReference type="ARBA" id="ARBA00022960"/>
    </source>
</evidence>
<dbReference type="PANTHER" id="PTHR23132:SF25">
    <property type="entry name" value="D-ALANINE--D-ALANINE LIGASE A"/>
    <property type="match status" value="1"/>
</dbReference>
<accession>A0ABP8E484</accession>
<evidence type="ECO:0000256" key="7">
    <source>
        <dbReference type="ARBA" id="ARBA00022840"/>
    </source>
</evidence>
<keyword evidence="8" id="KW-0460">Magnesium</keyword>
<dbReference type="EMBL" id="BAABAU010000003">
    <property type="protein sequence ID" value="GAA4267051.1"/>
    <property type="molecule type" value="Genomic_DNA"/>
</dbReference>
<evidence type="ECO:0000256" key="1">
    <source>
        <dbReference type="ARBA" id="ARBA00001936"/>
    </source>
</evidence>
<dbReference type="Gene3D" id="3.30.1490.20">
    <property type="entry name" value="ATP-grasp fold, A domain"/>
    <property type="match status" value="1"/>
</dbReference>
<evidence type="ECO:0000256" key="5">
    <source>
        <dbReference type="ARBA" id="ARBA00022723"/>
    </source>
</evidence>
<evidence type="ECO:0000256" key="8">
    <source>
        <dbReference type="ARBA" id="ARBA00022842"/>
    </source>
</evidence>
<comment type="catalytic activity">
    <reaction evidence="13">
        <text>2 D-alanine + ATP = D-alanyl-D-alanine + ADP + phosphate + H(+)</text>
        <dbReference type="Rhea" id="RHEA:11224"/>
        <dbReference type="ChEBI" id="CHEBI:15378"/>
        <dbReference type="ChEBI" id="CHEBI:30616"/>
        <dbReference type="ChEBI" id="CHEBI:43474"/>
        <dbReference type="ChEBI" id="CHEBI:57416"/>
        <dbReference type="ChEBI" id="CHEBI:57822"/>
        <dbReference type="ChEBI" id="CHEBI:456216"/>
        <dbReference type="EC" id="6.3.2.4"/>
    </reaction>
</comment>
<evidence type="ECO:0000256" key="4">
    <source>
        <dbReference type="ARBA" id="ARBA00022598"/>
    </source>
</evidence>
<evidence type="ECO:0000313" key="17">
    <source>
        <dbReference type="Proteomes" id="UP001501594"/>
    </source>
</evidence>
<keyword evidence="4 13" id="KW-0436">Ligase</keyword>
<feature type="domain" description="ATP-grasp" evidence="15">
    <location>
        <begin position="116"/>
        <end position="309"/>
    </location>
</feature>
<dbReference type="SUPFAM" id="SSF56059">
    <property type="entry name" value="Glutathione synthetase ATP-binding domain-like"/>
    <property type="match status" value="1"/>
</dbReference>
<keyword evidence="11" id="KW-0464">Manganese</keyword>
<dbReference type="Gene3D" id="3.30.470.20">
    <property type="entry name" value="ATP-grasp fold, B domain"/>
    <property type="match status" value="1"/>
</dbReference>
<sequence length="327" mass="33572">MSARRRVAVLGGGRSSEHDISLASARGVAAALDPDRYVAVPLTLERTNCWTDPDGRSLDLAGAVTALASCDVAVPMLHGRGGEDGTIAALCDLVGLPYVGSGVLAGASGMDKWVTKLVAEALGIATAPGILLTPRTAQDHVWSGPVVVKPVTGGSSHGVALVRDPADLAAALADAFELDDRVLVEELVSGREIDIPVILGPDGLRTGPAVEIVVDGVFDFDTKYGGSADLRIPAPLDAVDLEALETCALTLFDGLGCRGVARVDFFLTEAGPVLNEVNTAPGFTSESQVPRSFAAAGLGYRDLLTELIESAVGEGAARVVGGGRVNR</sequence>
<comment type="pathway">
    <text evidence="13">Cell wall biogenesis; peptidoglycan biosynthesis.</text>
</comment>
<evidence type="ECO:0000256" key="12">
    <source>
        <dbReference type="ARBA" id="ARBA00023316"/>
    </source>
</evidence>
<comment type="cofactor">
    <cofactor evidence="1">
        <name>Mn(2+)</name>
        <dbReference type="ChEBI" id="CHEBI:29035"/>
    </cofactor>
</comment>
<keyword evidence="13" id="KW-0963">Cytoplasm</keyword>
<comment type="cofactor">
    <cofactor evidence="2">
        <name>Mg(2+)</name>
        <dbReference type="ChEBI" id="CHEBI:18420"/>
    </cofactor>
</comment>
<proteinExistence type="inferred from homology"/>
<dbReference type="EC" id="6.3.2.4" evidence="13"/>
<keyword evidence="12 13" id="KW-0961">Cell wall biogenesis/degradation</keyword>
<dbReference type="InterPro" id="IPR000291">
    <property type="entry name" value="D-Ala_lig_Van_CS"/>
</dbReference>
<dbReference type="RefSeq" id="WP_344796975.1">
    <property type="nucleotide sequence ID" value="NZ_BAABAU010000003.1"/>
</dbReference>
<dbReference type="InterPro" id="IPR011095">
    <property type="entry name" value="Dala_Dala_lig_C"/>
</dbReference>
<dbReference type="InterPro" id="IPR005905">
    <property type="entry name" value="D_ala_D_ala"/>
</dbReference>
<keyword evidence="7 14" id="KW-0067">ATP-binding</keyword>
<dbReference type="GO" id="GO:0016874">
    <property type="term" value="F:ligase activity"/>
    <property type="evidence" value="ECO:0007669"/>
    <property type="project" value="UniProtKB-KW"/>
</dbReference>
<evidence type="ECO:0000256" key="10">
    <source>
        <dbReference type="ARBA" id="ARBA00022984"/>
    </source>
</evidence>
<dbReference type="HAMAP" id="MF_00047">
    <property type="entry name" value="Dala_Dala_lig"/>
    <property type="match status" value="1"/>
</dbReference>
<evidence type="ECO:0000256" key="3">
    <source>
        <dbReference type="ARBA" id="ARBA00010871"/>
    </source>
</evidence>
<dbReference type="Pfam" id="PF01820">
    <property type="entry name" value="Dala_Dala_lig_N"/>
    <property type="match status" value="2"/>
</dbReference>
<dbReference type="InterPro" id="IPR013815">
    <property type="entry name" value="ATP_grasp_subdomain_1"/>
</dbReference>
<dbReference type="InterPro" id="IPR016185">
    <property type="entry name" value="PreATP-grasp_dom_sf"/>
</dbReference>
<evidence type="ECO:0000256" key="6">
    <source>
        <dbReference type="ARBA" id="ARBA00022741"/>
    </source>
</evidence>
<protein>
    <recommendedName>
        <fullName evidence="13">D-alanine--D-alanine ligase</fullName>
        <ecNumber evidence="13">6.3.2.4</ecNumber>
    </recommendedName>
    <alternativeName>
        <fullName evidence="13">D-Ala-D-Ala ligase</fullName>
    </alternativeName>
    <alternativeName>
        <fullName evidence="13">D-alanylalanine synthetase</fullName>
    </alternativeName>
</protein>
<dbReference type="PROSITE" id="PS00843">
    <property type="entry name" value="DALA_DALA_LIGASE_1"/>
    <property type="match status" value="1"/>
</dbReference>
<dbReference type="NCBIfam" id="NF002378">
    <property type="entry name" value="PRK01372.1"/>
    <property type="match status" value="1"/>
</dbReference>
<evidence type="ECO:0000256" key="14">
    <source>
        <dbReference type="PROSITE-ProRule" id="PRU00409"/>
    </source>
</evidence>
<dbReference type="NCBIfam" id="TIGR01205">
    <property type="entry name" value="D_ala_D_alaTIGR"/>
    <property type="match status" value="1"/>
</dbReference>
<dbReference type="Proteomes" id="UP001501594">
    <property type="component" value="Unassembled WGS sequence"/>
</dbReference>
<evidence type="ECO:0000256" key="2">
    <source>
        <dbReference type="ARBA" id="ARBA00001946"/>
    </source>
</evidence>
<dbReference type="PANTHER" id="PTHR23132">
    <property type="entry name" value="D-ALANINE--D-ALANINE LIGASE"/>
    <property type="match status" value="1"/>
</dbReference>
<reference evidence="17" key="1">
    <citation type="journal article" date="2019" name="Int. J. Syst. Evol. Microbiol.">
        <title>The Global Catalogue of Microorganisms (GCM) 10K type strain sequencing project: providing services to taxonomists for standard genome sequencing and annotation.</title>
        <authorList>
            <consortium name="The Broad Institute Genomics Platform"/>
            <consortium name="The Broad Institute Genome Sequencing Center for Infectious Disease"/>
            <person name="Wu L."/>
            <person name="Ma J."/>
        </authorList>
    </citation>
    <scope>NUCLEOTIDE SEQUENCE [LARGE SCALE GENOMIC DNA]</scope>
    <source>
        <strain evidence="17">JCM 17442</strain>
    </source>
</reference>
<evidence type="ECO:0000259" key="15">
    <source>
        <dbReference type="PROSITE" id="PS50975"/>
    </source>
</evidence>
<keyword evidence="5" id="KW-0479">Metal-binding</keyword>
<keyword evidence="9 13" id="KW-0133">Cell shape</keyword>
<comment type="caution">
    <text evidence="16">The sequence shown here is derived from an EMBL/GenBank/DDBJ whole genome shotgun (WGS) entry which is preliminary data.</text>
</comment>
<dbReference type="PIRSF" id="PIRSF039102">
    <property type="entry name" value="Ddl/VanB"/>
    <property type="match status" value="1"/>
</dbReference>
<evidence type="ECO:0000256" key="11">
    <source>
        <dbReference type="ARBA" id="ARBA00023211"/>
    </source>
</evidence>
<gene>
    <name evidence="13" type="primary">ddl</name>
    <name evidence="16" type="ORF">GCM10022256_26630</name>
</gene>
<dbReference type="InterPro" id="IPR011127">
    <property type="entry name" value="Dala_Dala_lig_N"/>
</dbReference>
<dbReference type="Gene3D" id="3.40.50.20">
    <property type="match status" value="1"/>
</dbReference>
<comment type="function">
    <text evidence="13">Cell wall formation.</text>
</comment>
<dbReference type="PROSITE" id="PS50975">
    <property type="entry name" value="ATP_GRASP"/>
    <property type="match status" value="1"/>
</dbReference>
<keyword evidence="10 13" id="KW-0573">Peptidoglycan synthesis</keyword>
<keyword evidence="17" id="KW-1185">Reference proteome</keyword>
<keyword evidence="6 14" id="KW-0547">Nucleotide-binding</keyword>